<keyword evidence="7" id="KW-0812">Transmembrane</keyword>
<keyword evidence="7" id="KW-0472">Membrane</keyword>
<feature type="region of interest" description="Disordered" evidence="6">
    <location>
        <begin position="1"/>
        <end position="43"/>
    </location>
</feature>
<name>A0A151Z5X6_TIELA</name>
<dbReference type="PROSITE" id="PS51255">
    <property type="entry name" value="ADPK"/>
    <property type="match status" value="1"/>
</dbReference>
<evidence type="ECO:0000256" key="3">
    <source>
        <dbReference type="ARBA" id="ARBA00022777"/>
    </source>
</evidence>
<dbReference type="OrthoDB" id="5847021at2759"/>
<proteinExistence type="predicted"/>
<feature type="transmembrane region" description="Helical" evidence="7">
    <location>
        <begin position="48"/>
        <end position="67"/>
    </location>
</feature>
<keyword evidence="9" id="KW-1185">Reference proteome</keyword>
<evidence type="ECO:0000313" key="8">
    <source>
        <dbReference type="EMBL" id="KYQ89360.1"/>
    </source>
</evidence>
<dbReference type="GO" id="GO:0005783">
    <property type="term" value="C:endoplasmic reticulum"/>
    <property type="evidence" value="ECO:0007669"/>
    <property type="project" value="TreeGrafter"/>
</dbReference>
<keyword evidence="5" id="KW-0324">Glycolysis</keyword>
<accession>A0A151Z5X6</accession>
<feature type="compositionally biased region" description="Polar residues" evidence="6">
    <location>
        <begin position="1"/>
        <end position="11"/>
    </location>
</feature>
<feature type="compositionally biased region" description="Basic and acidic residues" evidence="6">
    <location>
        <begin position="15"/>
        <end position="43"/>
    </location>
</feature>
<protein>
    <submittedName>
        <fullName evidence="8">Glucokinase</fullName>
    </submittedName>
</protein>
<evidence type="ECO:0000256" key="4">
    <source>
        <dbReference type="ARBA" id="ARBA00022842"/>
    </source>
</evidence>
<keyword evidence="7" id="KW-1133">Transmembrane helix</keyword>
<organism evidence="8 9">
    <name type="scientific">Tieghemostelium lacteum</name>
    <name type="common">Slime mold</name>
    <name type="synonym">Dictyostelium lacteum</name>
    <dbReference type="NCBI Taxonomy" id="361077"/>
    <lineage>
        <taxon>Eukaryota</taxon>
        <taxon>Amoebozoa</taxon>
        <taxon>Evosea</taxon>
        <taxon>Eumycetozoa</taxon>
        <taxon>Dictyostelia</taxon>
        <taxon>Dictyosteliales</taxon>
        <taxon>Raperosteliaceae</taxon>
        <taxon>Tieghemostelium</taxon>
    </lineage>
</organism>
<evidence type="ECO:0000256" key="7">
    <source>
        <dbReference type="SAM" id="Phobius"/>
    </source>
</evidence>
<keyword evidence="4" id="KW-0460">Magnesium</keyword>
<dbReference type="EMBL" id="LODT01000041">
    <property type="protein sequence ID" value="KYQ89360.1"/>
    <property type="molecule type" value="Genomic_DNA"/>
</dbReference>
<dbReference type="GO" id="GO:0043843">
    <property type="term" value="F:ADP-specific glucokinase activity"/>
    <property type="evidence" value="ECO:0007669"/>
    <property type="project" value="TreeGrafter"/>
</dbReference>
<dbReference type="InterPro" id="IPR029056">
    <property type="entry name" value="Ribokinase-like"/>
</dbReference>
<evidence type="ECO:0000256" key="1">
    <source>
        <dbReference type="ARBA" id="ARBA00022679"/>
    </source>
</evidence>
<dbReference type="AlphaFoldDB" id="A0A151Z5X6"/>
<dbReference type="InParanoid" id="A0A151Z5X6"/>
<dbReference type="Gene3D" id="3.40.1190.20">
    <property type="match status" value="1"/>
</dbReference>
<dbReference type="GO" id="GO:0006006">
    <property type="term" value="P:glucose metabolic process"/>
    <property type="evidence" value="ECO:0007669"/>
    <property type="project" value="TreeGrafter"/>
</dbReference>
<dbReference type="Pfam" id="PF04587">
    <property type="entry name" value="ADP_PFK_GK"/>
    <property type="match status" value="1"/>
</dbReference>
<evidence type="ECO:0000256" key="5">
    <source>
        <dbReference type="ARBA" id="ARBA00023152"/>
    </source>
</evidence>
<evidence type="ECO:0000313" key="9">
    <source>
        <dbReference type="Proteomes" id="UP000076078"/>
    </source>
</evidence>
<reference evidence="8 9" key="1">
    <citation type="submission" date="2015-12" db="EMBL/GenBank/DDBJ databases">
        <title>Dictyostelia acquired genes for synthesis and detection of signals that induce cell-type specialization by lateral gene transfer from prokaryotes.</title>
        <authorList>
            <person name="Gloeckner G."/>
            <person name="Schaap P."/>
        </authorList>
    </citation>
    <scope>NUCLEOTIDE SEQUENCE [LARGE SCALE GENOMIC DNA]</scope>
    <source>
        <strain evidence="8 9">TK</strain>
    </source>
</reference>
<evidence type="ECO:0000256" key="2">
    <source>
        <dbReference type="ARBA" id="ARBA00022723"/>
    </source>
</evidence>
<gene>
    <name evidence="8" type="ORF">DLAC_10023</name>
</gene>
<keyword evidence="3 8" id="KW-0418">Kinase</keyword>
<dbReference type="STRING" id="361077.A0A151Z5X6"/>
<dbReference type="Proteomes" id="UP000076078">
    <property type="component" value="Unassembled WGS sequence"/>
</dbReference>
<dbReference type="FunCoup" id="A0A151Z5X6">
    <property type="interactions" value="219"/>
</dbReference>
<evidence type="ECO:0000256" key="6">
    <source>
        <dbReference type="SAM" id="MobiDB-lite"/>
    </source>
</evidence>
<dbReference type="InterPro" id="IPR007666">
    <property type="entry name" value="ADP_PFK/GK"/>
</dbReference>
<keyword evidence="1" id="KW-0808">Transferase</keyword>
<dbReference type="GO" id="GO:0046872">
    <property type="term" value="F:metal ion binding"/>
    <property type="evidence" value="ECO:0007669"/>
    <property type="project" value="UniProtKB-KW"/>
</dbReference>
<dbReference type="SUPFAM" id="SSF53613">
    <property type="entry name" value="Ribokinase-like"/>
    <property type="match status" value="1"/>
</dbReference>
<dbReference type="PANTHER" id="PTHR21208:SF0">
    <property type="entry name" value="ADP-DEPENDENT GLUCOKINASE"/>
    <property type="match status" value="1"/>
</dbReference>
<dbReference type="OMA" id="FIHYMGR"/>
<keyword evidence="2" id="KW-0479">Metal-binding</keyword>
<dbReference type="PANTHER" id="PTHR21208">
    <property type="entry name" value="ADP-DEPENDENT GLUCOKINASE"/>
    <property type="match status" value="1"/>
</dbReference>
<sequence length="562" mass="63445">MNNSGSEVTNRTKPKKNEVDKQSKKEAKKAAKEEQKPLREEPSKSPMGLLKTILVLLIALWVGIYYFRPQLFHNIPTAIPTARSKVNPYYNEIVLSTKYLQLLKQKAHYTDQEIDAFADVTLLVGYNTNIDLIVDAIAFLNRLELPNTREMVLDFLEIRSLRHLESTFSFYFALGAAAERHISDQELFAETQRIALENSKENYGGNAAIIAQIAAGLGADVYLAGAVGEKLKPKLHKNVKVVPSDFNDDEAHIIMEYNQNSKWYGVSPPRANRFIISRDISNSQLAHMDVLHDFLPKMEKRPDSILLSGLHLLTKEYQATRVDEMVRRIGEVPHSSVPSQFLDSKYNIPIHLELASVADVDYMRVLANKIIPNVDSLGLNEQELGFLYVSTGGSKYTLEDFVKPDINTAVEAIKHIFTEIILKDIQGFDENVLPERRLTSRIHFHYLTYHIIAIKSGYSEQWRSPKASIAAVAASVLEATHQACNFSNISFHIPENFQVDYHYTPGAKITIKFDESPVSSWEDLGIEFFIAPVPVCKNPTRTVGLGDAISTVSYLYQTFKPL</sequence>
<comment type="caution">
    <text evidence="8">The sequence shown here is derived from an EMBL/GenBank/DDBJ whole genome shotgun (WGS) entry which is preliminary data.</text>
</comment>
<dbReference type="GO" id="GO:0006096">
    <property type="term" value="P:glycolytic process"/>
    <property type="evidence" value="ECO:0007669"/>
    <property type="project" value="UniProtKB-KW"/>
</dbReference>